<accession>A0A1C4UIX9</accession>
<keyword evidence="3" id="KW-1185">Reference proteome</keyword>
<dbReference type="Proteomes" id="UP000198243">
    <property type="component" value="Chromosome I"/>
</dbReference>
<evidence type="ECO:0000256" key="1">
    <source>
        <dbReference type="SAM" id="MobiDB-lite"/>
    </source>
</evidence>
<dbReference type="AlphaFoldDB" id="A0A1C4UIX9"/>
<evidence type="ECO:0000313" key="2">
    <source>
        <dbReference type="EMBL" id="SCE71663.1"/>
    </source>
</evidence>
<feature type="compositionally biased region" description="Acidic residues" evidence="1">
    <location>
        <begin position="39"/>
        <end position="48"/>
    </location>
</feature>
<dbReference type="EMBL" id="LT607412">
    <property type="protein sequence ID" value="SCE71663.1"/>
    <property type="molecule type" value="Genomic_DNA"/>
</dbReference>
<reference evidence="3" key="1">
    <citation type="submission" date="2016-06" db="EMBL/GenBank/DDBJ databases">
        <authorList>
            <person name="Varghese N."/>
            <person name="Submissions Spin"/>
        </authorList>
    </citation>
    <scope>NUCLEOTIDE SEQUENCE [LARGE SCALE GENOMIC DNA]</scope>
    <source>
        <strain evidence="3">DSM 44875</strain>
    </source>
</reference>
<gene>
    <name evidence="2" type="ORF">GA0070607_0706</name>
</gene>
<proteinExistence type="predicted"/>
<sequence>MSTYRDEQSDPIPPPDADALEQRQDAIDTGPPDRMSGDVDPEASEADLAEQGALPAGTLEEATSLPADANAADALEQRQAIPTRDEGRRT</sequence>
<dbReference type="OrthoDB" id="3385629at2"/>
<evidence type="ECO:0008006" key="4">
    <source>
        <dbReference type="Google" id="ProtNLM"/>
    </source>
</evidence>
<protein>
    <recommendedName>
        <fullName evidence="4">DUF5709 domain-containing protein</fullName>
    </recommendedName>
</protein>
<evidence type="ECO:0000313" key="3">
    <source>
        <dbReference type="Proteomes" id="UP000198243"/>
    </source>
</evidence>
<dbReference type="RefSeq" id="WP_089016868.1">
    <property type="nucleotide sequence ID" value="NZ_LT607412.1"/>
</dbReference>
<organism evidence="2 3">
    <name type="scientific">Micromonospora coriariae</name>
    <dbReference type="NCBI Taxonomy" id="285665"/>
    <lineage>
        <taxon>Bacteria</taxon>
        <taxon>Bacillati</taxon>
        <taxon>Actinomycetota</taxon>
        <taxon>Actinomycetes</taxon>
        <taxon>Micromonosporales</taxon>
        <taxon>Micromonosporaceae</taxon>
        <taxon>Micromonospora</taxon>
    </lineage>
</organism>
<name>A0A1C4UIX9_9ACTN</name>
<feature type="region of interest" description="Disordered" evidence="1">
    <location>
        <begin position="1"/>
        <end position="90"/>
    </location>
</feature>